<evidence type="ECO:0000256" key="5">
    <source>
        <dbReference type="ARBA" id="ARBA00022975"/>
    </source>
</evidence>
<dbReference type="SUPFAM" id="SSF51395">
    <property type="entry name" value="FMN-linked oxidoreductases"/>
    <property type="match status" value="1"/>
</dbReference>
<dbReference type="InterPro" id="IPR013785">
    <property type="entry name" value="Aldolase_TIM"/>
</dbReference>
<keyword evidence="9" id="KW-1185">Reference proteome</keyword>
<dbReference type="Gene3D" id="3.20.20.70">
    <property type="entry name" value="Aldolase class I"/>
    <property type="match status" value="1"/>
</dbReference>
<keyword evidence="3" id="KW-0285">Flavoprotein</keyword>
<keyword evidence="6" id="KW-0560">Oxidoreductase</keyword>
<dbReference type="PATRIC" id="fig|111780.3.peg.4816"/>
<dbReference type="GO" id="GO:0004152">
    <property type="term" value="F:dihydroorotate dehydrogenase activity"/>
    <property type="evidence" value="ECO:0007669"/>
    <property type="project" value="InterPro"/>
</dbReference>
<dbReference type="PIRSF" id="PIRSF000164">
    <property type="entry name" value="DHO_oxidase"/>
    <property type="match status" value="1"/>
</dbReference>
<dbReference type="CDD" id="cd04739">
    <property type="entry name" value="DHOD_like"/>
    <property type="match status" value="1"/>
</dbReference>
<dbReference type="UniPathway" id="UPA00070"/>
<dbReference type="RefSeq" id="WP_015212021.1">
    <property type="nucleotide sequence ID" value="NC_019765.1"/>
</dbReference>
<gene>
    <name evidence="8" type="ordered locus">Sta7437_4659</name>
</gene>
<dbReference type="KEGG" id="scs:Sta7437_4659"/>
<dbReference type="HOGENOM" id="CLU_042042_4_0_3"/>
<evidence type="ECO:0000313" key="9">
    <source>
        <dbReference type="Proteomes" id="UP000010473"/>
    </source>
</evidence>
<dbReference type="GO" id="GO:0005737">
    <property type="term" value="C:cytoplasm"/>
    <property type="evidence" value="ECO:0007669"/>
    <property type="project" value="InterPro"/>
</dbReference>
<feature type="domain" description="Dihydroorotate dehydrogenase catalytic" evidence="7">
    <location>
        <begin position="84"/>
        <end position="282"/>
    </location>
</feature>
<proteinExistence type="predicted"/>
<evidence type="ECO:0000259" key="7">
    <source>
        <dbReference type="Pfam" id="PF01180"/>
    </source>
</evidence>
<evidence type="ECO:0000256" key="3">
    <source>
        <dbReference type="ARBA" id="ARBA00022630"/>
    </source>
</evidence>
<name>K9XZV6_STAC7</name>
<dbReference type="GO" id="GO:0006207">
    <property type="term" value="P:'de novo' pyrimidine nucleobase biosynthetic process"/>
    <property type="evidence" value="ECO:0007669"/>
    <property type="project" value="TreeGrafter"/>
</dbReference>
<evidence type="ECO:0000313" key="8">
    <source>
        <dbReference type="EMBL" id="AFZ38115.1"/>
    </source>
</evidence>
<comment type="cofactor">
    <cofactor evidence="1">
        <name>FMN</name>
        <dbReference type="ChEBI" id="CHEBI:58210"/>
    </cofactor>
</comment>
<organism evidence="8 9">
    <name type="scientific">Stanieria cyanosphaera (strain ATCC 29371 / PCC 7437)</name>
    <dbReference type="NCBI Taxonomy" id="111780"/>
    <lineage>
        <taxon>Bacteria</taxon>
        <taxon>Bacillati</taxon>
        <taxon>Cyanobacteriota</taxon>
        <taxon>Cyanophyceae</taxon>
        <taxon>Pleurocapsales</taxon>
        <taxon>Dermocarpellaceae</taxon>
        <taxon>Stanieria</taxon>
    </lineage>
</organism>
<keyword evidence="5" id="KW-0665">Pyrimidine biosynthesis</keyword>
<dbReference type="OrthoDB" id="9794954at2"/>
<evidence type="ECO:0000256" key="4">
    <source>
        <dbReference type="ARBA" id="ARBA00022643"/>
    </source>
</evidence>
<dbReference type="NCBIfam" id="NF005741">
    <property type="entry name" value="PRK07565.1"/>
    <property type="match status" value="1"/>
</dbReference>
<dbReference type="PANTHER" id="PTHR48109">
    <property type="entry name" value="DIHYDROOROTATE DEHYDROGENASE (QUINONE), MITOCHONDRIAL-RELATED"/>
    <property type="match status" value="1"/>
</dbReference>
<dbReference type="Pfam" id="PF01180">
    <property type="entry name" value="DHO_dh"/>
    <property type="match status" value="1"/>
</dbReference>
<protein>
    <submittedName>
        <fullName evidence="8">Dihydroorotate oxidase</fullName>
    </submittedName>
</protein>
<evidence type="ECO:0000256" key="2">
    <source>
        <dbReference type="ARBA" id="ARBA00004725"/>
    </source>
</evidence>
<accession>K9XZV6</accession>
<evidence type="ECO:0000256" key="1">
    <source>
        <dbReference type="ARBA" id="ARBA00001917"/>
    </source>
</evidence>
<dbReference type="Proteomes" id="UP000010473">
    <property type="component" value="Plasmid pSTA7437.01"/>
</dbReference>
<dbReference type="PANTHER" id="PTHR48109:SF3">
    <property type="entry name" value="SLL0744 PROTEIN"/>
    <property type="match status" value="1"/>
</dbReference>
<evidence type="ECO:0000256" key="6">
    <source>
        <dbReference type="ARBA" id="ARBA00023002"/>
    </source>
</evidence>
<dbReference type="InterPro" id="IPR012135">
    <property type="entry name" value="Dihydroorotate_DH_1_2"/>
</dbReference>
<reference evidence="9" key="1">
    <citation type="journal article" date="2013" name="Proc. Natl. Acad. Sci. U.S.A.">
        <title>Improving the coverage of the cyanobacterial phylum using diversity-driven genome sequencing.</title>
        <authorList>
            <person name="Shih P.M."/>
            <person name="Wu D."/>
            <person name="Latifi A."/>
            <person name="Axen S.D."/>
            <person name="Fewer D.P."/>
            <person name="Talla E."/>
            <person name="Calteau A."/>
            <person name="Cai F."/>
            <person name="Tandeau de Marsac N."/>
            <person name="Rippka R."/>
            <person name="Herdman M."/>
            <person name="Sivonen K."/>
            <person name="Coursin T."/>
            <person name="Laurent T."/>
            <person name="Goodwin L."/>
            <person name="Nolan M."/>
            <person name="Davenport K.W."/>
            <person name="Han C.S."/>
            <person name="Rubin E.M."/>
            <person name="Eisen J.A."/>
            <person name="Woyke T."/>
            <person name="Gugger M."/>
            <person name="Kerfeld C.A."/>
        </authorList>
    </citation>
    <scope>NUCLEOTIDE SEQUENCE [LARGE SCALE GENOMIC DNA]</scope>
    <source>
        <strain evidence="9">ATCC 29371 / PCC 7437</strain>
        <plasmid evidence="9">Plasmid pSTA7437.01</plasmid>
    </source>
</reference>
<comment type="pathway">
    <text evidence="2">Pyrimidine metabolism; UMP biosynthesis via de novo pathway.</text>
</comment>
<sequence length="339" mass="38192">MVDLSTNYLGKTLRSPLVVGAAAPLTENIDNIKRMEDAGAAAIVLHSLFEEQLLEERYEAYHQFAHPTETYPESDFRVDSEAYLERIRRAKKMVDIPIFASLNSSTVGSWGDYVRQVEQAGADGLELNIYDIPTDMSMTGERVEQTYLDIVRSVTDAVNLPVAVKLSPFFSNMANMAKELSNANASGLVLFNRFYQPDINLETLTVESNLLLSTSREMRLPMRWIAILYRTLPLDFAATGGIMTAQDVIKMMLVGANVTMLISVLLSHGIEQLQKIEKDMVEWLEAKEYDSIAQLQGSLSQVNCPDPSVFERSQYLKALQTYQPYWKLVDGSYVRNYAN</sequence>
<keyword evidence="8" id="KW-0614">Plasmid</keyword>
<geneLocation type="plasmid" evidence="8 9">
    <name>pSTA7437.01</name>
</geneLocation>
<dbReference type="InterPro" id="IPR005720">
    <property type="entry name" value="Dihydroorotate_DH_cat"/>
</dbReference>
<keyword evidence="4" id="KW-0288">FMN</keyword>
<dbReference type="InterPro" id="IPR050074">
    <property type="entry name" value="DHO_dehydrogenase"/>
</dbReference>
<dbReference type="EMBL" id="CP003654">
    <property type="protein sequence ID" value="AFZ38115.1"/>
    <property type="molecule type" value="Genomic_DNA"/>
</dbReference>
<dbReference type="GO" id="GO:0044205">
    <property type="term" value="P:'de novo' UMP biosynthetic process"/>
    <property type="evidence" value="ECO:0007669"/>
    <property type="project" value="UniProtKB-UniPathway"/>
</dbReference>
<dbReference type="AlphaFoldDB" id="K9XZV6"/>